<gene>
    <name evidence="2" type="ORF">SAMN05877831_11545</name>
</gene>
<evidence type="ECO:0000313" key="2">
    <source>
        <dbReference type="EMBL" id="SOC17014.1"/>
    </source>
</evidence>
<organism evidence="2 3">
    <name type="scientific">Rhodobacter maris</name>
    <dbReference type="NCBI Taxonomy" id="446682"/>
    <lineage>
        <taxon>Bacteria</taxon>
        <taxon>Pseudomonadati</taxon>
        <taxon>Pseudomonadota</taxon>
        <taxon>Alphaproteobacteria</taxon>
        <taxon>Rhodobacterales</taxon>
        <taxon>Rhodobacter group</taxon>
        <taxon>Rhodobacter</taxon>
    </lineage>
</organism>
<evidence type="ECO:0000313" key="3">
    <source>
        <dbReference type="Proteomes" id="UP000219111"/>
    </source>
</evidence>
<dbReference type="RefSeq" id="WP_097071101.1">
    <property type="nucleotide sequence ID" value="NZ_OBMT01000015.1"/>
</dbReference>
<protein>
    <submittedName>
        <fullName evidence="2">Uncharacterized protein</fullName>
    </submittedName>
</protein>
<sequence>MRLTSPLSVPPSRRRVPRAGAGLARAVLSGLLLLALVLAGTVPQGMMRVVDGAGQRLVLCTPDGPREIWMGADGVAQDRAPLPAQNRETGKCLSVTLALVAVQGDLGTTAEPAQFDRFRPDLTAPRPAAPPPQHRPQPRAPPVSRLS</sequence>
<evidence type="ECO:0000256" key="1">
    <source>
        <dbReference type="SAM" id="MobiDB-lite"/>
    </source>
</evidence>
<dbReference type="Proteomes" id="UP000219111">
    <property type="component" value="Unassembled WGS sequence"/>
</dbReference>
<feature type="region of interest" description="Disordered" evidence="1">
    <location>
        <begin position="110"/>
        <end position="147"/>
    </location>
</feature>
<accession>A0A285T6V0</accession>
<proteinExistence type="predicted"/>
<dbReference type="OrthoDB" id="7876907at2"/>
<feature type="compositionally biased region" description="Pro residues" evidence="1">
    <location>
        <begin position="127"/>
        <end position="141"/>
    </location>
</feature>
<reference evidence="3" key="1">
    <citation type="submission" date="2017-08" db="EMBL/GenBank/DDBJ databases">
        <authorList>
            <person name="Varghese N."/>
            <person name="Submissions S."/>
        </authorList>
    </citation>
    <scope>NUCLEOTIDE SEQUENCE [LARGE SCALE GENOMIC DNA]</scope>
    <source>
        <strain evidence="3">JA276</strain>
    </source>
</reference>
<name>A0A285T6V0_9RHOB</name>
<dbReference type="AlphaFoldDB" id="A0A285T6V0"/>
<dbReference type="EMBL" id="OBMT01000015">
    <property type="protein sequence ID" value="SOC17014.1"/>
    <property type="molecule type" value="Genomic_DNA"/>
</dbReference>
<keyword evidence="3" id="KW-1185">Reference proteome</keyword>